<dbReference type="EMBL" id="JBHSGI010000034">
    <property type="protein sequence ID" value="MFC4672015.1"/>
    <property type="molecule type" value="Genomic_DNA"/>
</dbReference>
<accession>A0ABV9KPB4</accession>
<keyword evidence="2" id="KW-1185">Reference proteome</keyword>
<protein>
    <submittedName>
        <fullName evidence="1">Uncharacterized protein</fullName>
    </submittedName>
</protein>
<proteinExistence type="predicted"/>
<dbReference type="Proteomes" id="UP001595973">
    <property type="component" value="Unassembled WGS sequence"/>
</dbReference>
<gene>
    <name evidence="1" type="ORF">ACFO5X_25935</name>
</gene>
<organism evidence="1 2">
    <name type="scientific">Seohaeicola nanhaiensis</name>
    <dbReference type="NCBI Taxonomy" id="1387282"/>
    <lineage>
        <taxon>Bacteria</taxon>
        <taxon>Pseudomonadati</taxon>
        <taxon>Pseudomonadota</taxon>
        <taxon>Alphaproteobacteria</taxon>
        <taxon>Rhodobacterales</taxon>
        <taxon>Roseobacteraceae</taxon>
        <taxon>Seohaeicola</taxon>
    </lineage>
</organism>
<comment type="caution">
    <text evidence="1">The sequence shown here is derived from an EMBL/GenBank/DDBJ whole genome shotgun (WGS) entry which is preliminary data.</text>
</comment>
<reference evidence="2" key="1">
    <citation type="journal article" date="2019" name="Int. J. Syst. Evol. Microbiol.">
        <title>The Global Catalogue of Microorganisms (GCM) 10K type strain sequencing project: providing services to taxonomists for standard genome sequencing and annotation.</title>
        <authorList>
            <consortium name="The Broad Institute Genomics Platform"/>
            <consortium name="The Broad Institute Genome Sequencing Center for Infectious Disease"/>
            <person name="Wu L."/>
            <person name="Ma J."/>
        </authorList>
    </citation>
    <scope>NUCLEOTIDE SEQUENCE [LARGE SCALE GENOMIC DNA]</scope>
    <source>
        <strain evidence="2">CGMCC 4.7283</strain>
    </source>
</reference>
<evidence type="ECO:0000313" key="1">
    <source>
        <dbReference type="EMBL" id="MFC4672015.1"/>
    </source>
</evidence>
<evidence type="ECO:0000313" key="2">
    <source>
        <dbReference type="Proteomes" id="UP001595973"/>
    </source>
</evidence>
<sequence length="144" mass="17053">MIEVSEGDWKLYETKRLTHSMLESALRSQSPEMHFFWISLLYKRYRLGDWGNCIPDPGALADKTYLGWDHEAYCLFHARHSRFGQNIIECAQPYLEKAFVFFDYGILEPAFDALNAGEELPYVPTYYAHPHDRYDYQTGEHMWD</sequence>
<name>A0ABV9KPB4_9RHOB</name>
<dbReference type="RefSeq" id="WP_380723163.1">
    <property type="nucleotide sequence ID" value="NZ_JBHSGI010000034.1"/>
</dbReference>